<feature type="non-terminal residue" evidence="3">
    <location>
        <position position="173"/>
    </location>
</feature>
<feature type="transmembrane region" description="Helical" evidence="1">
    <location>
        <begin position="54"/>
        <end position="75"/>
    </location>
</feature>
<dbReference type="SUPFAM" id="SSF53098">
    <property type="entry name" value="Ribonuclease H-like"/>
    <property type="match status" value="1"/>
</dbReference>
<proteinExistence type="predicted"/>
<name>A0AAV2SRM5_MEGNR</name>
<dbReference type="EMBL" id="CAXKWB010114313">
    <property type="protein sequence ID" value="CAL4234892.1"/>
    <property type="molecule type" value="Genomic_DNA"/>
</dbReference>
<dbReference type="Gene3D" id="3.30.420.10">
    <property type="entry name" value="Ribonuclease H-like superfamily/Ribonuclease H"/>
    <property type="match status" value="1"/>
</dbReference>
<dbReference type="InterPro" id="IPR012337">
    <property type="entry name" value="RNaseH-like_sf"/>
</dbReference>
<dbReference type="Proteomes" id="UP001497623">
    <property type="component" value="Unassembled WGS sequence"/>
</dbReference>
<evidence type="ECO:0008006" key="5">
    <source>
        <dbReference type="Google" id="ProtNLM"/>
    </source>
</evidence>
<organism evidence="3 4">
    <name type="scientific">Meganyctiphanes norvegica</name>
    <name type="common">Northern krill</name>
    <name type="synonym">Thysanopoda norvegica</name>
    <dbReference type="NCBI Taxonomy" id="48144"/>
    <lineage>
        <taxon>Eukaryota</taxon>
        <taxon>Metazoa</taxon>
        <taxon>Ecdysozoa</taxon>
        <taxon>Arthropoda</taxon>
        <taxon>Crustacea</taxon>
        <taxon>Multicrustacea</taxon>
        <taxon>Malacostraca</taxon>
        <taxon>Eumalacostraca</taxon>
        <taxon>Eucarida</taxon>
        <taxon>Euphausiacea</taxon>
        <taxon>Euphausiidae</taxon>
        <taxon>Meganyctiphanes</taxon>
    </lineage>
</organism>
<evidence type="ECO:0000256" key="2">
    <source>
        <dbReference type="SAM" id="SignalP"/>
    </source>
</evidence>
<feature type="chain" id="PRO_5043360064" description="RNase H type-1 domain-containing protein" evidence="2">
    <location>
        <begin position="19"/>
        <end position="173"/>
    </location>
</feature>
<keyword evidence="1" id="KW-1133">Transmembrane helix</keyword>
<reference evidence="3 4" key="1">
    <citation type="submission" date="2024-05" db="EMBL/GenBank/DDBJ databases">
        <authorList>
            <person name="Wallberg A."/>
        </authorList>
    </citation>
    <scope>NUCLEOTIDE SEQUENCE [LARGE SCALE GENOMIC DNA]</scope>
</reference>
<dbReference type="GO" id="GO:0003676">
    <property type="term" value="F:nucleic acid binding"/>
    <property type="evidence" value="ECO:0007669"/>
    <property type="project" value="InterPro"/>
</dbReference>
<sequence>MLWLWLWCVVTNVAVRLCSNLAALPRKVRPRNWRLRSNGIRWASASSMDVLVHLSAPVMILMPSYWILLSVWRFLTLAELNPKYMYCPPKLNIKFTMHTAYKNQLTPFEVKSSYLSMLSNYVGHTIPVFTDGSVKEEKSGCAIAIKRLVHTYRLPNNTTIFTAELFAILKAIE</sequence>
<gene>
    <name evidence="3" type="ORF">MNOR_LOCUS40042</name>
</gene>
<feature type="signal peptide" evidence="2">
    <location>
        <begin position="1"/>
        <end position="18"/>
    </location>
</feature>
<accession>A0AAV2SRM5</accession>
<evidence type="ECO:0000256" key="1">
    <source>
        <dbReference type="SAM" id="Phobius"/>
    </source>
</evidence>
<dbReference type="AlphaFoldDB" id="A0AAV2SRM5"/>
<keyword evidence="1" id="KW-0472">Membrane</keyword>
<evidence type="ECO:0000313" key="4">
    <source>
        <dbReference type="Proteomes" id="UP001497623"/>
    </source>
</evidence>
<evidence type="ECO:0000313" key="3">
    <source>
        <dbReference type="EMBL" id="CAL4234892.1"/>
    </source>
</evidence>
<keyword evidence="4" id="KW-1185">Reference proteome</keyword>
<keyword evidence="2" id="KW-0732">Signal</keyword>
<dbReference type="InterPro" id="IPR036397">
    <property type="entry name" value="RNaseH_sf"/>
</dbReference>
<comment type="caution">
    <text evidence="3">The sequence shown here is derived from an EMBL/GenBank/DDBJ whole genome shotgun (WGS) entry which is preliminary data.</text>
</comment>
<keyword evidence="1" id="KW-0812">Transmembrane</keyword>
<protein>
    <recommendedName>
        <fullName evidence="5">RNase H type-1 domain-containing protein</fullName>
    </recommendedName>
</protein>